<evidence type="ECO:0000313" key="1">
    <source>
        <dbReference type="EnsemblPlants" id="AVESA.00010b.r2.2AG0240270.1.CDS"/>
    </source>
</evidence>
<name>A0ACD5UF10_AVESA</name>
<evidence type="ECO:0000313" key="2">
    <source>
        <dbReference type="Proteomes" id="UP001732700"/>
    </source>
</evidence>
<proteinExistence type="predicted"/>
<keyword evidence="2" id="KW-1185">Reference proteome</keyword>
<dbReference type="EnsemblPlants" id="AVESA.00010b.r2.2AG0240270.1">
    <property type="protein sequence ID" value="AVESA.00010b.r2.2AG0240270.1.CDS"/>
    <property type="gene ID" value="AVESA.00010b.r2.2AG0240270"/>
</dbReference>
<reference evidence="1" key="1">
    <citation type="submission" date="2021-05" db="EMBL/GenBank/DDBJ databases">
        <authorList>
            <person name="Scholz U."/>
            <person name="Mascher M."/>
            <person name="Fiebig A."/>
        </authorList>
    </citation>
    <scope>NUCLEOTIDE SEQUENCE [LARGE SCALE GENOMIC DNA]</scope>
</reference>
<organism evidence="1 2">
    <name type="scientific">Avena sativa</name>
    <name type="common">Oat</name>
    <dbReference type="NCBI Taxonomy" id="4498"/>
    <lineage>
        <taxon>Eukaryota</taxon>
        <taxon>Viridiplantae</taxon>
        <taxon>Streptophyta</taxon>
        <taxon>Embryophyta</taxon>
        <taxon>Tracheophyta</taxon>
        <taxon>Spermatophyta</taxon>
        <taxon>Magnoliopsida</taxon>
        <taxon>Liliopsida</taxon>
        <taxon>Poales</taxon>
        <taxon>Poaceae</taxon>
        <taxon>BOP clade</taxon>
        <taxon>Pooideae</taxon>
        <taxon>Poodae</taxon>
        <taxon>Poeae</taxon>
        <taxon>Poeae Chloroplast Group 1 (Aveneae type)</taxon>
        <taxon>Aveninae</taxon>
        <taxon>Avena</taxon>
    </lineage>
</organism>
<protein>
    <submittedName>
        <fullName evidence="1">Uncharacterized protein</fullName>
    </submittedName>
</protein>
<accession>A0ACD5UF10</accession>
<reference evidence="1" key="2">
    <citation type="submission" date="2025-09" db="UniProtKB">
        <authorList>
            <consortium name="EnsemblPlants"/>
        </authorList>
    </citation>
    <scope>IDENTIFICATION</scope>
</reference>
<dbReference type="Proteomes" id="UP001732700">
    <property type="component" value="Chromosome 2A"/>
</dbReference>
<sequence length="1536" mass="173614">MEAAIAWLVQTILATLLIDKLDAWIRQVGLADDVEKLKSEIERVEMVIGDVRGRAAGNRLLARSLARVKELLYDADDVIDELDYYRLQQQVQGDDPQAVPAAEQVDDPSSSRGVKKRKKKWSKAWEIFNVIEEDEDGKPLKAACKHCLTPIKCEDGTSGMLNHNKVCQKKSGANDQPPNPSSAGDATETATPIVIADSSGRKRRREDEEAAHITVPGMYTPWDKAELSNRIQKITSQLQNGSEKLSEVLKLHGSDSASSSNHHLNTPLDQHQRTSSLLSMEVYGRVSEKGSIRNLILEDKSDGVRVLPIVGIAGIGKTALAQFVYNDPEVESKFDRRIWVWVSRNFDEVRLTREMLDFVSQERHEGISSFAKLQEILKSHVNSKRLLLIFDDVWDDMKDCRWHKLLSPFISSQRNEIVILITTRNLSVAKRLGTLKPVKLSALENDDFWLLFKSRAFGAGNYEGPRSLSTIGRKIADKLKGNPLAAVSTGALLREHLTVDHWSNILENEDWKSLGLSEGIMPALMLSYDQLPYHLQQCFSYCSIFPNKHKFLGKDLVYIWISQGFVNSTCLNKRLEETGWEYLTDLVNLGFFEQVEQEQEFSPDSQIWYSECGHMHDFARMVSRTECATIDGLQCNKMLPTVHHLSIVTGSAYIQDRCGEFPRNEKFEENIRNTVTSASTLRTLVLLGHYDSFFLRVLQDILQKAHNLRLLQMSAAGADFNSLMCSLVNPTHLRYVKNKFDGLDGALPLVLIKFYHLQVLDVGSSVDPIVPDGMHKLVSLRHLVAEKGVDSKIASIGSMTSLQELHEFNVHFRSSGFEITQLQSMNELVELGVSQLHSVKTRKEAYGAGLRDKVHLAKLHLSWKDALSDEEYALSDKEYSSDSSFESSEELLPVDDGGQSSESFVDTAREVLDGLEPHMGLKHLQISWYIGTTSPTWLASNISVTSLQTLHLDGCGGWRILPSLESLPFLTRLKLRNMQKVIEVLVPPLEELVLIKMPKLTRCSSTSVEGLNSCLRVLRIEKCHALAVFDLFENDDEIEIEQRSWLPGLRKLILRYCPCLKVLNHLPPSITCSELLITGVSILPSMKGSSSEKLSIGYFDDYVEYGLEDEYFDKNSDELGILDDKILAFHNLRNLKSMRIDGCQNLMSISFEGFSQLVSLKNLEIWRCKKLFSPDVMPEHTLEYLTAANWKAFPCLESLSIRLCGIAGTLPSLLLRQAPGLEEFVLDELPIEEGDWSSEEHDGSLTGLAQDGLVHIPLNLISSLKRITTWHCARKKLNKWECSHLFSSLVLKDGNDDWPNERCLLPTSLEELEINSDHSLKTLQPCFPSDLTNLKKLIVWHCPDLEALELRSCMMLEELRIKGCESLTTIEGLQSLGSLRHLEVSLCPGLHPYLEGFSRQGYQLWSRLETLEITVPSVFTMSFCQRLTSLRCLKLKYLVLTEEQGRALALLNSLQQLEFYSFSRLVDLPAGLHALPCLKRLKISFCWGISRLPETGLPRSLEELEIYHCSKELDDQCRLLATSKLRVKIDEHWLVL</sequence>